<feature type="transmembrane region" description="Helical" evidence="1">
    <location>
        <begin position="43"/>
        <end position="64"/>
    </location>
</feature>
<feature type="transmembrane region" description="Helical" evidence="1">
    <location>
        <begin position="12"/>
        <end position="37"/>
    </location>
</feature>
<protein>
    <submittedName>
        <fullName evidence="2">Uncharacterized protein</fullName>
    </submittedName>
</protein>
<gene>
    <name evidence="2" type="ORF">UW79_C0022G0016</name>
</gene>
<dbReference type="AlphaFoldDB" id="A0A0G1KC13"/>
<evidence type="ECO:0000313" key="2">
    <source>
        <dbReference type="EMBL" id="KKT81301.1"/>
    </source>
</evidence>
<keyword evidence="1" id="KW-1133">Transmembrane helix</keyword>
<reference evidence="2 3" key="1">
    <citation type="journal article" date="2015" name="Nature">
        <title>rRNA introns, odd ribosomes, and small enigmatic genomes across a large radiation of phyla.</title>
        <authorList>
            <person name="Brown C.T."/>
            <person name="Hug L.A."/>
            <person name="Thomas B.C."/>
            <person name="Sharon I."/>
            <person name="Castelle C.J."/>
            <person name="Singh A."/>
            <person name="Wilkins M.J."/>
            <person name="Williams K.H."/>
            <person name="Banfield J.F."/>
        </authorList>
    </citation>
    <scope>NUCLEOTIDE SEQUENCE [LARGE SCALE GENOMIC DNA]</scope>
</reference>
<proteinExistence type="predicted"/>
<organism evidence="2 3">
    <name type="scientific">Candidatus Yanofskybacteria bacterium GW2011_GWA2_44_9</name>
    <dbReference type="NCBI Taxonomy" id="1619025"/>
    <lineage>
        <taxon>Bacteria</taxon>
        <taxon>Candidatus Yanofskyibacteriota</taxon>
    </lineage>
</organism>
<sequence length="84" mass="9768">MNIVYRIFRISFFVFLDVSGILLGIFLIMLGSAMILGLEVAGWIGWVVLILGICAFLLHVGHYFSLRYMRWTFGEDYFVQKIKK</sequence>
<name>A0A0G1KC13_9BACT</name>
<comment type="caution">
    <text evidence="2">The sequence shown here is derived from an EMBL/GenBank/DDBJ whole genome shotgun (WGS) entry which is preliminary data.</text>
</comment>
<keyword evidence="1" id="KW-0472">Membrane</keyword>
<accession>A0A0G1KC13</accession>
<dbReference type="EMBL" id="LCJR01000022">
    <property type="protein sequence ID" value="KKT81301.1"/>
    <property type="molecule type" value="Genomic_DNA"/>
</dbReference>
<dbReference type="Proteomes" id="UP000034032">
    <property type="component" value="Unassembled WGS sequence"/>
</dbReference>
<evidence type="ECO:0000256" key="1">
    <source>
        <dbReference type="SAM" id="Phobius"/>
    </source>
</evidence>
<keyword evidence="1" id="KW-0812">Transmembrane</keyword>
<evidence type="ECO:0000313" key="3">
    <source>
        <dbReference type="Proteomes" id="UP000034032"/>
    </source>
</evidence>